<feature type="transmembrane region" description="Helical" evidence="2">
    <location>
        <begin position="62"/>
        <end position="83"/>
    </location>
</feature>
<dbReference type="EC" id="7.1.1.-" evidence="2"/>
<dbReference type="RefSeq" id="YP_009258640.1">
    <property type="nucleotide sequence ID" value="NC_030358.1"/>
</dbReference>
<dbReference type="GeneID" id="27985085"/>
<comment type="catalytic activity">
    <reaction evidence="2">
        <text>a plastoquinone + NADPH + (n+1) H(+)(in) = a plastoquinol + NADP(+) + n H(+)(out)</text>
        <dbReference type="Rhea" id="RHEA:42612"/>
        <dbReference type="Rhea" id="RHEA-COMP:9561"/>
        <dbReference type="Rhea" id="RHEA-COMP:9562"/>
        <dbReference type="ChEBI" id="CHEBI:15378"/>
        <dbReference type="ChEBI" id="CHEBI:17757"/>
        <dbReference type="ChEBI" id="CHEBI:57783"/>
        <dbReference type="ChEBI" id="CHEBI:58349"/>
        <dbReference type="ChEBI" id="CHEBI:62192"/>
    </reaction>
</comment>
<evidence type="ECO:0000313" key="3">
    <source>
        <dbReference type="EMBL" id="ANI25663.1"/>
    </source>
</evidence>
<comment type="catalytic activity">
    <reaction evidence="2">
        <text>a plastoquinone + NADH + (n+1) H(+)(in) = a plastoquinol + NAD(+) + n H(+)(out)</text>
        <dbReference type="Rhea" id="RHEA:42608"/>
        <dbReference type="Rhea" id="RHEA-COMP:9561"/>
        <dbReference type="Rhea" id="RHEA-COMP:9562"/>
        <dbReference type="ChEBI" id="CHEBI:15378"/>
        <dbReference type="ChEBI" id="CHEBI:17757"/>
        <dbReference type="ChEBI" id="CHEBI:57540"/>
        <dbReference type="ChEBI" id="CHEBI:57945"/>
        <dbReference type="ChEBI" id="CHEBI:62192"/>
    </reaction>
</comment>
<proteinExistence type="inferred from homology"/>
<keyword evidence="2" id="KW-0521">NADP</keyword>
<dbReference type="GO" id="GO:0008137">
    <property type="term" value="F:NADH dehydrogenase (ubiquinone) activity"/>
    <property type="evidence" value="ECO:0007669"/>
    <property type="project" value="UniProtKB-UniRule"/>
</dbReference>
<dbReference type="Pfam" id="PF00499">
    <property type="entry name" value="Oxidored_q3"/>
    <property type="match status" value="1"/>
</dbReference>
<evidence type="ECO:0000256" key="1">
    <source>
        <dbReference type="ARBA" id="ARBA00005698"/>
    </source>
</evidence>
<keyword evidence="2" id="KW-1133">Transmembrane helix</keyword>
<evidence type="ECO:0000256" key="2">
    <source>
        <dbReference type="RuleBase" id="RU004431"/>
    </source>
</evidence>
<dbReference type="GO" id="GO:0048038">
    <property type="term" value="F:quinone binding"/>
    <property type="evidence" value="ECO:0007669"/>
    <property type="project" value="UniProtKB-KW"/>
</dbReference>
<reference evidence="3" key="1">
    <citation type="journal article" date="2016" name="Front. Plant Sci.">
        <title>Comparative Chloroplast Genome Analyses of Streptophyte Green Algae Uncover Major Structural Alterations in the Klebsormidiophyceae, Coleochaetophyceae and Zygnematophyceae.</title>
        <authorList>
            <person name="Lemieux C."/>
            <person name="Otis C."/>
            <person name="Turmel M."/>
        </authorList>
    </citation>
    <scope>NUCLEOTIDE SEQUENCE</scope>
</reference>
<feature type="transmembrane region" description="Helical" evidence="2">
    <location>
        <begin position="39"/>
        <end position="56"/>
    </location>
</feature>
<comment type="subunit">
    <text evidence="2">NDH is composed of at least 16 different subunits, 5 of which are encoded in the nucleus.</text>
</comment>
<keyword evidence="2 3" id="KW-0934">Plastid</keyword>
<keyword evidence="2" id="KW-0618">Plastoquinone</keyword>
<keyword evidence="2" id="KW-0812">Transmembrane</keyword>
<comment type="subcellular location">
    <subcellularLocation>
        <location evidence="2">Plastid</location>
        <location evidence="2">Chloroplast thylakoid membrane</location>
    </subcellularLocation>
</comment>
<dbReference type="InterPro" id="IPR042106">
    <property type="entry name" value="Nuo/plastoQ_OxRdtase_6_NuoJ"/>
</dbReference>
<gene>
    <name evidence="3" type="primary">ndhG</name>
</gene>
<geneLocation type="chloroplast" evidence="3"/>
<dbReference type="PANTHER" id="PTHR33269">
    <property type="entry name" value="NADH-UBIQUINONE OXIDOREDUCTASE CHAIN 6"/>
    <property type="match status" value="1"/>
</dbReference>
<comment type="function">
    <text evidence="2">NDH shuttles electrons from NAD(P)H:plastoquinone, via FMN and iron-sulfur (Fe-S) centers, to quinones in the photosynthetic chain and possibly in a chloroplast respiratory chain. The immediate electron acceptor for the enzyme in this species is believed to be plastoquinone. Couples the redox reaction to proton translocation, and thus conserves the redox energy in a proton gradient.</text>
</comment>
<keyword evidence="2 3" id="KW-0150">Chloroplast</keyword>
<dbReference type="Gene3D" id="1.20.120.1200">
    <property type="entry name" value="NADH-ubiquinone/plastoquinone oxidoreductase chain 6, subunit NuoJ"/>
    <property type="match status" value="1"/>
</dbReference>
<comment type="similarity">
    <text evidence="1 2">Belongs to the complex I subunit 6 family.</text>
</comment>
<feature type="transmembrane region" description="Helical" evidence="2">
    <location>
        <begin position="147"/>
        <end position="169"/>
    </location>
</feature>
<dbReference type="EMBL" id="KU646493">
    <property type="protein sequence ID" value="ANI25663.1"/>
    <property type="molecule type" value="Genomic_DNA"/>
</dbReference>
<protein>
    <recommendedName>
        <fullName evidence="2">NAD(P)H-quinone oxidoreductase subunit 6, chloroplastic</fullName>
        <ecNumber evidence="2">7.1.1.-</ecNumber>
    </recommendedName>
</protein>
<keyword evidence="2" id="KW-0793">Thylakoid</keyword>
<keyword evidence="2" id="KW-0874">Quinone</keyword>
<organism evidence="3">
    <name type="scientific">Coleochaete scutata</name>
    <dbReference type="NCBI Taxonomy" id="3125"/>
    <lineage>
        <taxon>Eukaryota</taxon>
        <taxon>Viridiplantae</taxon>
        <taxon>Streptophyta</taxon>
        <taxon>Coleochaetophyceae</taxon>
        <taxon>Coleochaetales</taxon>
        <taxon>Coleochaetaceae</taxon>
        <taxon>Coleochaete</taxon>
    </lineage>
</organism>
<feature type="transmembrane region" description="Helical" evidence="2">
    <location>
        <begin position="95"/>
        <end position="118"/>
    </location>
</feature>
<dbReference type="PANTHER" id="PTHR33269:SF17">
    <property type="entry name" value="NADH-UBIQUINONE OXIDOREDUCTASE CHAIN 6"/>
    <property type="match status" value="1"/>
</dbReference>
<name>A0A191T5J3_COLSC</name>
<keyword evidence="2" id="KW-0520">NAD</keyword>
<dbReference type="AlphaFoldDB" id="A0A191T5J3"/>
<keyword evidence="2" id="KW-0472">Membrane</keyword>
<dbReference type="InterPro" id="IPR001457">
    <property type="entry name" value="NADH_UbQ/plastoQ_OxRdtase_su6"/>
</dbReference>
<dbReference type="GO" id="GO:0009535">
    <property type="term" value="C:chloroplast thylakoid membrane"/>
    <property type="evidence" value="ECO:0007669"/>
    <property type="project" value="UniProtKB-SubCell"/>
</dbReference>
<sequence>MNIINTTNFSFFIILSLLNIGILIGTLGVVFLANIVYSALFLGLTFISVALLYLLLDAEFLATTQVLIYVGAINVLILFAIMLVNKKTTQNLLKIYVDIDYISLLFSLSLMFFLILMINNTQWPIIIDNTNLPSDINRIGYQLLTDFVLPFELLSLLLLIALIGAVIIARREGETG</sequence>
<feature type="transmembrane region" description="Helical" evidence="2">
    <location>
        <begin position="12"/>
        <end position="32"/>
    </location>
</feature>
<accession>A0A191T5J3</accession>